<dbReference type="InterPro" id="IPR001128">
    <property type="entry name" value="Cyt_P450"/>
</dbReference>
<dbReference type="InParanoid" id="H6CBW4"/>
<proteinExistence type="inferred from homology"/>
<dbReference type="GO" id="GO:0004497">
    <property type="term" value="F:monooxygenase activity"/>
    <property type="evidence" value="ECO:0007669"/>
    <property type="project" value="InterPro"/>
</dbReference>
<evidence type="ECO:0000256" key="5">
    <source>
        <dbReference type="SAM" id="Phobius"/>
    </source>
</evidence>
<dbReference type="Pfam" id="PF00067">
    <property type="entry name" value="p450"/>
    <property type="match status" value="1"/>
</dbReference>
<dbReference type="SUPFAM" id="SSF48264">
    <property type="entry name" value="Cytochrome P450"/>
    <property type="match status" value="1"/>
</dbReference>
<dbReference type="GO" id="GO:0020037">
    <property type="term" value="F:heme binding"/>
    <property type="evidence" value="ECO:0007669"/>
    <property type="project" value="InterPro"/>
</dbReference>
<dbReference type="STRING" id="858893.H6CBW4"/>
<keyword evidence="3" id="KW-0479">Metal-binding</keyword>
<dbReference type="Gene3D" id="1.10.630.10">
    <property type="entry name" value="Cytochrome P450"/>
    <property type="match status" value="1"/>
</dbReference>
<dbReference type="InterPro" id="IPR036396">
    <property type="entry name" value="Cyt_P450_sf"/>
</dbReference>
<name>H6CBW4_EXODN</name>
<dbReference type="VEuPathDB" id="FungiDB:HMPREF1120_09195"/>
<evidence type="ECO:0000313" key="7">
    <source>
        <dbReference type="Proteomes" id="UP000007304"/>
    </source>
</evidence>
<keyword evidence="5" id="KW-0812">Transmembrane</keyword>
<dbReference type="AlphaFoldDB" id="H6CBW4"/>
<dbReference type="eggNOG" id="KOG0158">
    <property type="taxonomic scope" value="Eukaryota"/>
</dbReference>
<evidence type="ECO:0000256" key="4">
    <source>
        <dbReference type="ARBA" id="ARBA00023004"/>
    </source>
</evidence>
<reference evidence="6" key="1">
    <citation type="submission" date="2011-07" db="EMBL/GenBank/DDBJ databases">
        <title>The Genome Sequence of Exophiala (Wangiella) dermatitidis NIH/UT8656.</title>
        <authorList>
            <consortium name="The Broad Institute Genome Sequencing Platform"/>
            <person name="Cuomo C."/>
            <person name="Wang Z."/>
            <person name="Hunicke-Smith S."/>
            <person name="Szanislo P.J."/>
            <person name="Earl A."/>
            <person name="Young S.K."/>
            <person name="Zeng Q."/>
            <person name="Gargeya S."/>
            <person name="Fitzgerald M."/>
            <person name="Haas B."/>
            <person name="Abouelleil A."/>
            <person name="Alvarado L."/>
            <person name="Arachchi H.M."/>
            <person name="Berlin A."/>
            <person name="Brown A."/>
            <person name="Chapman S.B."/>
            <person name="Chen Z."/>
            <person name="Dunbar C."/>
            <person name="Freedman E."/>
            <person name="Gearin G."/>
            <person name="Gellesch M."/>
            <person name="Goldberg J."/>
            <person name="Griggs A."/>
            <person name="Gujja S."/>
            <person name="Heiman D."/>
            <person name="Howarth C."/>
            <person name="Larson L."/>
            <person name="Lui A."/>
            <person name="MacDonald P.J.P."/>
            <person name="Montmayeur A."/>
            <person name="Murphy C."/>
            <person name="Neiman D."/>
            <person name="Pearson M."/>
            <person name="Priest M."/>
            <person name="Roberts A."/>
            <person name="Saif S."/>
            <person name="Shea T."/>
            <person name="Shenoy N."/>
            <person name="Sisk P."/>
            <person name="Stolte C."/>
            <person name="Sykes S."/>
            <person name="Wortman J."/>
            <person name="Nusbaum C."/>
            <person name="Birren B."/>
        </authorList>
    </citation>
    <scope>NUCLEOTIDE SEQUENCE</scope>
    <source>
        <strain evidence="6">NIH/UT8656</strain>
    </source>
</reference>
<feature type="transmembrane region" description="Helical" evidence="5">
    <location>
        <begin position="20"/>
        <end position="40"/>
    </location>
</feature>
<comment type="cofactor">
    <cofactor evidence="1">
        <name>heme</name>
        <dbReference type="ChEBI" id="CHEBI:30413"/>
    </cofactor>
</comment>
<dbReference type="GeneID" id="20313834"/>
<evidence type="ECO:0000256" key="1">
    <source>
        <dbReference type="ARBA" id="ARBA00001971"/>
    </source>
</evidence>
<dbReference type="EMBL" id="JH226138">
    <property type="protein sequence ID" value="EHY61261.1"/>
    <property type="molecule type" value="Genomic_DNA"/>
</dbReference>
<organism evidence="6 7">
    <name type="scientific">Exophiala dermatitidis (strain ATCC 34100 / CBS 525.76 / NIH/UT8656)</name>
    <name type="common">Black yeast</name>
    <name type="synonym">Wangiella dermatitidis</name>
    <dbReference type="NCBI Taxonomy" id="858893"/>
    <lineage>
        <taxon>Eukaryota</taxon>
        <taxon>Fungi</taxon>
        <taxon>Dikarya</taxon>
        <taxon>Ascomycota</taxon>
        <taxon>Pezizomycotina</taxon>
        <taxon>Eurotiomycetes</taxon>
        <taxon>Chaetothyriomycetidae</taxon>
        <taxon>Chaetothyriales</taxon>
        <taxon>Herpotrichiellaceae</taxon>
        <taxon>Exophiala</taxon>
    </lineage>
</organism>
<dbReference type="HOGENOM" id="CLU_095746_1_0_1"/>
<evidence type="ECO:0000256" key="3">
    <source>
        <dbReference type="ARBA" id="ARBA00022723"/>
    </source>
</evidence>
<evidence type="ECO:0000256" key="2">
    <source>
        <dbReference type="ARBA" id="ARBA00010617"/>
    </source>
</evidence>
<sequence>MGLIHLNEHISYMVLWSQHHPLSTLSGCLVLSCLFIAVYIRCRPGLRQIPGPFWASITPLDRLITAASGKQFLKHLEYHDKYGRLVRVGPNHVSFSDASLIPVVYGITSRFMKSDFYSLFDVRNKDGQSIPTVFSVRDARHHKALKRPVANAYSMSTLVELEPMTDDCIDIFQTKLDSKQGKDIDFGEWLQWYAFDVITSVTFSNRIGFMEQEMDVQGIINAIEGRLAYNSVIGEAPVLHKYLLGNPVGSYLAS</sequence>
<dbReference type="InterPro" id="IPR050121">
    <property type="entry name" value="Cytochrome_P450_monoxygenase"/>
</dbReference>
<keyword evidence="5" id="KW-1133">Transmembrane helix</keyword>
<protein>
    <submittedName>
        <fullName evidence="6">Cytochrome P450 oxidoreductase</fullName>
    </submittedName>
</protein>
<dbReference type="GO" id="GO:0005506">
    <property type="term" value="F:iron ion binding"/>
    <property type="evidence" value="ECO:0007669"/>
    <property type="project" value="InterPro"/>
</dbReference>
<gene>
    <name evidence="6" type="ORF">HMPREF1120_09195</name>
</gene>
<dbReference type="PANTHER" id="PTHR24305:SF232">
    <property type="entry name" value="P450, PUTATIVE (EUROFUNG)-RELATED"/>
    <property type="match status" value="1"/>
</dbReference>
<keyword evidence="5" id="KW-0472">Membrane</keyword>
<comment type="similarity">
    <text evidence="2">Belongs to the cytochrome P450 family.</text>
</comment>
<dbReference type="PANTHER" id="PTHR24305">
    <property type="entry name" value="CYTOCHROME P450"/>
    <property type="match status" value="1"/>
</dbReference>
<dbReference type="OMA" id="HRTIFRI"/>
<keyword evidence="7" id="KW-1185">Reference proteome</keyword>
<keyword evidence="4" id="KW-0408">Iron</keyword>
<dbReference type="Proteomes" id="UP000007304">
    <property type="component" value="Unassembled WGS sequence"/>
</dbReference>
<dbReference type="RefSeq" id="XP_009161722.1">
    <property type="nucleotide sequence ID" value="XM_009163474.1"/>
</dbReference>
<accession>H6CBW4</accession>
<evidence type="ECO:0000313" key="6">
    <source>
        <dbReference type="EMBL" id="EHY61261.1"/>
    </source>
</evidence>
<dbReference type="GO" id="GO:0016705">
    <property type="term" value="F:oxidoreductase activity, acting on paired donors, with incorporation or reduction of molecular oxygen"/>
    <property type="evidence" value="ECO:0007669"/>
    <property type="project" value="InterPro"/>
</dbReference>